<gene>
    <name evidence="2" type="ORF">METZ01_LOCUS186590</name>
</gene>
<dbReference type="PANTHER" id="PTHR43833:SF7">
    <property type="entry name" value="KTR SYSTEM POTASSIUM UPTAKE PROTEIN C"/>
    <property type="match status" value="1"/>
</dbReference>
<accession>A0A382D5E7</accession>
<protein>
    <recommendedName>
        <fullName evidence="1">RCK N-terminal domain-containing protein</fullName>
    </recommendedName>
</protein>
<dbReference type="InterPro" id="IPR036291">
    <property type="entry name" value="NAD(P)-bd_dom_sf"/>
</dbReference>
<reference evidence="2" key="1">
    <citation type="submission" date="2018-05" db="EMBL/GenBank/DDBJ databases">
        <authorList>
            <person name="Lanie J.A."/>
            <person name="Ng W.-L."/>
            <person name="Kazmierczak K.M."/>
            <person name="Andrzejewski T.M."/>
            <person name="Davidsen T.M."/>
            <person name="Wayne K.J."/>
            <person name="Tettelin H."/>
            <person name="Glass J.I."/>
            <person name="Rusch D."/>
            <person name="Podicherti R."/>
            <person name="Tsui H.-C.T."/>
            <person name="Winkler M.E."/>
        </authorList>
    </citation>
    <scope>NUCLEOTIDE SEQUENCE</scope>
</reference>
<evidence type="ECO:0000259" key="1">
    <source>
        <dbReference type="PROSITE" id="PS51201"/>
    </source>
</evidence>
<dbReference type="SUPFAM" id="SSF51735">
    <property type="entry name" value="NAD(P)-binding Rossmann-fold domains"/>
    <property type="match status" value="1"/>
</dbReference>
<feature type="domain" description="RCK N-terminal" evidence="1">
    <location>
        <begin position="3"/>
        <end position="119"/>
    </location>
</feature>
<dbReference type="Gene3D" id="3.30.70.1450">
    <property type="entry name" value="Regulator of K+ conductance, C-terminal domain"/>
    <property type="match status" value="1"/>
</dbReference>
<evidence type="ECO:0000313" key="2">
    <source>
        <dbReference type="EMBL" id="SVB33736.1"/>
    </source>
</evidence>
<dbReference type="SUPFAM" id="SSF116726">
    <property type="entry name" value="TrkA C-terminal domain-like"/>
    <property type="match status" value="1"/>
</dbReference>
<name>A0A382D5E7_9ZZZZ</name>
<organism evidence="2">
    <name type="scientific">marine metagenome</name>
    <dbReference type="NCBI Taxonomy" id="408172"/>
    <lineage>
        <taxon>unclassified sequences</taxon>
        <taxon>metagenomes</taxon>
        <taxon>ecological metagenomes</taxon>
    </lineage>
</organism>
<dbReference type="EMBL" id="UINC01037764">
    <property type="protein sequence ID" value="SVB33736.1"/>
    <property type="molecule type" value="Genomic_DNA"/>
</dbReference>
<dbReference type="InterPro" id="IPR050721">
    <property type="entry name" value="Trk_Ktr_HKT_K-transport"/>
</dbReference>
<dbReference type="InterPro" id="IPR003148">
    <property type="entry name" value="RCK_N"/>
</dbReference>
<dbReference type="InterPro" id="IPR006037">
    <property type="entry name" value="RCK_C"/>
</dbReference>
<dbReference type="AlphaFoldDB" id="A0A382D5E7"/>
<sequence>MEKKQVAVIGLGRFGVSTTRTLYNLGHDVLAIDRDEERVQAVLGRVTYAIGADCTNENALRDLAVPDYDAAVVAIGTDIVSSVMASVLLKTMGVKLVVARARDSLHANTLRRIGVDRVIQPEEEMGTRLAHSFFNTSVEEYLELTSNYGISRFRVPTRFAGTTLDELGFSSHRDSYGLTPLAVCRKRKVTLNPELNMKLEFGDLVIVAAHDSDLESLDAVIEPDQIKSDSTFANP</sequence>
<dbReference type="GO" id="GO:0008324">
    <property type="term" value="F:monoatomic cation transmembrane transporter activity"/>
    <property type="evidence" value="ECO:0007669"/>
    <property type="project" value="InterPro"/>
</dbReference>
<dbReference type="Pfam" id="PF02254">
    <property type="entry name" value="TrkA_N"/>
    <property type="match status" value="1"/>
</dbReference>
<dbReference type="Pfam" id="PF02080">
    <property type="entry name" value="TrkA_C"/>
    <property type="match status" value="1"/>
</dbReference>
<dbReference type="Gene3D" id="3.40.50.720">
    <property type="entry name" value="NAD(P)-binding Rossmann-like Domain"/>
    <property type="match status" value="1"/>
</dbReference>
<dbReference type="GO" id="GO:0006813">
    <property type="term" value="P:potassium ion transport"/>
    <property type="evidence" value="ECO:0007669"/>
    <property type="project" value="InterPro"/>
</dbReference>
<dbReference type="PROSITE" id="PS51201">
    <property type="entry name" value="RCK_N"/>
    <property type="match status" value="1"/>
</dbReference>
<proteinExistence type="predicted"/>
<dbReference type="PANTHER" id="PTHR43833">
    <property type="entry name" value="POTASSIUM CHANNEL PROTEIN 2-RELATED-RELATED"/>
    <property type="match status" value="1"/>
</dbReference>
<dbReference type="InterPro" id="IPR036721">
    <property type="entry name" value="RCK_C_sf"/>
</dbReference>